<feature type="region of interest" description="Disordered" evidence="1">
    <location>
        <begin position="126"/>
        <end position="166"/>
    </location>
</feature>
<dbReference type="EMBL" id="BGZK01001341">
    <property type="protein sequence ID" value="GBP77654.1"/>
    <property type="molecule type" value="Genomic_DNA"/>
</dbReference>
<name>A0A4C1YS36_EUMVA</name>
<organism evidence="2 3">
    <name type="scientific">Eumeta variegata</name>
    <name type="common">Bagworm moth</name>
    <name type="synonym">Eumeta japonica</name>
    <dbReference type="NCBI Taxonomy" id="151549"/>
    <lineage>
        <taxon>Eukaryota</taxon>
        <taxon>Metazoa</taxon>
        <taxon>Ecdysozoa</taxon>
        <taxon>Arthropoda</taxon>
        <taxon>Hexapoda</taxon>
        <taxon>Insecta</taxon>
        <taxon>Pterygota</taxon>
        <taxon>Neoptera</taxon>
        <taxon>Endopterygota</taxon>
        <taxon>Lepidoptera</taxon>
        <taxon>Glossata</taxon>
        <taxon>Ditrysia</taxon>
        <taxon>Tineoidea</taxon>
        <taxon>Psychidae</taxon>
        <taxon>Oiketicinae</taxon>
        <taxon>Eumeta</taxon>
    </lineage>
</organism>
<comment type="caution">
    <text evidence="2">The sequence shown here is derived from an EMBL/GenBank/DDBJ whole genome shotgun (WGS) entry which is preliminary data.</text>
</comment>
<evidence type="ECO:0000256" key="1">
    <source>
        <dbReference type="SAM" id="MobiDB-lite"/>
    </source>
</evidence>
<evidence type="ECO:0000313" key="3">
    <source>
        <dbReference type="Proteomes" id="UP000299102"/>
    </source>
</evidence>
<evidence type="ECO:0000313" key="2">
    <source>
        <dbReference type="EMBL" id="GBP77654.1"/>
    </source>
</evidence>
<gene>
    <name evidence="2" type="ORF">EVAR_57039_1</name>
</gene>
<accession>A0A4C1YS36</accession>
<feature type="compositionally biased region" description="Polar residues" evidence="1">
    <location>
        <begin position="126"/>
        <end position="144"/>
    </location>
</feature>
<proteinExistence type="predicted"/>
<keyword evidence="3" id="KW-1185">Reference proteome</keyword>
<feature type="region of interest" description="Disordered" evidence="1">
    <location>
        <begin position="228"/>
        <end position="259"/>
    </location>
</feature>
<protein>
    <submittedName>
        <fullName evidence="2">Uncharacterized protein</fullName>
    </submittedName>
</protein>
<sequence>MFKTLSLSLSSSIGSPLPLHHATLHQTIPSAIRCRIPSREIGNEPVTPLGSHVCKLEGYRIALQFELSNRRTNTRVAAVGPCWADAVANEAFNIGTKIKLEIAGRTSIETHKSVIETEIRTQNGVGVKINTSAGSGQGDSYYSRTEQKDGQSEEEKKRGTEKESEREHFVRAHFRCSIDRHRPLARRRGAAPAALGESVLGSAVASPGYSGSPRPAAAICGGVGVISDRRDRVPRPRPVPSLSMRSSCVMKGDKRESGL</sequence>
<dbReference type="Proteomes" id="UP000299102">
    <property type="component" value="Unassembled WGS sequence"/>
</dbReference>
<reference evidence="2 3" key="1">
    <citation type="journal article" date="2019" name="Commun. Biol.">
        <title>The bagworm genome reveals a unique fibroin gene that provides high tensile strength.</title>
        <authorList>
            <person name="Kono N."/>
            <person name="Nakamura H."/>
            <person name="Ohtoshi R."/>
            <person name="Tomita M."/>
            <person name="Numata K."/>
            <person name="Arakawa K."/>
        </authorList>
    </citation>
    <scope>NUCLEOTIDE SEQUENCE [LARGE SCALE GENOMIC DNA]</scope>
</reference>
<feature type="compositionally biased region" description="Basic and acidic residues" evidence="1">
    <location>
        <begin position="145"/>
        <end position="166"/>
    </location>
</feature>
<dbReference type="AlphaFoldDB" id="A0A4C1YS36"/>